<evidence type="ECO:0000256" key="1">
    <source>
        <dbReference type="SAM" id="MobiDB-lite"/>
    </source>
</evidence>
<protein>
    <submittedName>
        <fullName evidence="2">Uncharacterized protein</fullName>
    </submittedName>
</protein>
<reference evidence="2" key="1">
    <citation type="submission" date="2021-02" db="EMBL/GenBank/DDBJ databases">
        <authorList>
            <person name="Dougan E. K."/>
            <person name="Rhodes N."/>
            <person name="Thang M."/>
            <person name="Chan C."/>
        </authorList>
    </citation>
    <scope>NUCLEOTIDE SEQUENCE</scope>
</reference>
<dbReference type="InterPro" id="IPR001806">
    <property type="entry name" value="Small_GTPase"/>
</dbReference>
<organism evidence="2 3">
    <name type="scientific">Polarella glacialis</name>
    <name type="common">Dinoflagellate</name>
    <dbReference type="NCBI Taxonomy" id="89957"/>
    <lineage>
        <taxon>Eukaryota</taxon>
        <taxon>Sar</taxon>
        <taxon>Alveolata</taxon>
        <taxon>Dinophyceae</taxon>
        <taxon>Suessiales</taxon>
        <taxon>Suessiaceae</taxon>
        <taxon>Polarella</taxon>
    </lineage>
</organism>
<dbReference type="SUPFAM" id="SSF52540">
    <property type="entry name" value="P-loop containing nucleoside triphosphate hydrolases"/>
    <property type="match status" value="1"/>
</dbReference>
<dbReference type="GO" id="GO:0005525">
    <property type="term" value="F:GTP binding"/>
    <property type="evidence" value="ECO:0007669"/>
    <property type="project" value="InterPro"/>
</dbReference>
<feature type="region of interest" description="Disordered" evidence="1">
    <location>
        <begin position="69"/>
        <end position="108"/>
    </location>
</feature>
<comment type="caution">
    <text evidence="2">The sequence shown here is derived from an EMBL/GenBank/DDBJ whole genome shotgun (WGS) entry which is preliminary data.</text>
</comment>
<dbReference type="GO" id="GO:0003924">
    <property type="term" value="F:GTPase activity"/>
    <property type="evidence" value="ECO:0007669"/>
    <property type="project" value="InterPro"/>
</dbReference>
<accession>A0A813LQ28</accession>
<dbReference type="AlphaFoldDB" id="A0A813LQ28"/>
<name>A0A813LQ28_POLGL</name>
<gene>
    <name evidence="2" type="ORF">PGLA2088_LOCUS48433</name>
</gene>
<dbReference type="EMBL" id="CAJNNW010036688">
    <property type="protein sequence ID" value="CAE8736709.1"/>
    <property type="molecule type" value="Genomic_DNA"/>
</dbReference>
<proteinExistence type="predicted"/>
<evidence type="ECO:0000313" key="3">
    <source>
        <dbReference type="Proteomes" id="UP000626109"/>
    </source>
</evidence>
<dbReference type="InterPro" id="IPR027417">
    <property type="entry name" value="P-loop_NTPase"/>
</dbReference>
<feature type="compositionally biased region" description="Low complexity" evidence="1">
    <location>
        <begin position="90"/>
        <end position="100"/>
    </location>
</feature>
<dbReference type="Gene3D" id="3.40.50.300">
    <property type="entry name" value="P-loop containing nucleotide triphosphate hydrolases"/>
    <property type="match status" value="1"/>
</dbReference>
<dbReference type="Pfam" id="PF00071">
    <property type="entry name" value="Ras"/>
    <property type="match status" value="1"/>
</dbReference>
<sequence length="108" mass="10930">MGTQPSLAIVGNKSDLQSQARVPLPEAEAYARSIGARHSIASAKIGQGVEETFLKLTEDVLVSKAQAAGGRATSGRRVRGAPLVSDEPISSGRGAAAKGSCCGGGREP</sequence>
<dbReference type="Proteomes" id="UP000626109">
    <property type="component" value="Unassembled WGS sequence"/>
</dbReference>
<evidence type="ECO:0000313" key="2">
    <source>
        <dbReference type="EMBL" id="CAE8736709.1"/>
    </source>
</evidence>